<comment type="caution">
    <text evidence="2">The sequence shown here is derived from an EMBL/GenBank/DDBJ whole genome shotgun (WGS) entry which is preliminary data.</text>
</comment>
<evidence type="ECO:0000256" key="1">
    <source>
        <dbReference type="SAM" id="MobiDB-lite"/>
    </source>
</evidence>
<name>A0A9D4Z755_ADICA</name>
<gene>
    <name evidence="2" type="ORF">GOP47_0019533</name>
</gene>
<evidence type="ECO:0000313" key="3">
    <source>
        <dbReference type="Proteomes" id="UP000886520"/>
    </source>
</evidence>
<feature type="compositionally biased region" description="Basic and acidic residues" evidence="1">
    <location>
        <begin position="1"/>
        <end position="11"/>
    </location>
</feature>
<dbReference type="AlphaFoldDB" id="A0A9D4Z755"/>
<dbReference type="EMBL" id="JABFUD020000019">
    <property type="protein sequence ID" value="KAI5064838.1"/>
    <property type="molecule type" value="Genomic_DNA"/>
</dbReference>
<dbReference type="Proteomes" id="UP000886520">
    <property type="component" value="Chromosome 19"/>
</dbReference>
<sequence length="85" mass="9949">MERYGMFESKQRLQRSSETGLRSRFPRRKKFIMPRNTNPNWQLHTNVLSVVTTASQQEAIRKPGTLRVNFVELDLLSMPKNGNMP</sequence>
<proteinExistence type="predicted"/>
<feature type="region of interest" description="Disordered" evidence="1">
    <location>
        <begin position="1"/>
        <end position="23"/>
    </location>
</feature>
<organism evidence="2 3">
    <name type="scientific">Adiantum capillus-veneris</name>
    <name type="common">Maidenhair fern</name>
    <dbReference type="NCBI Taxonomy" id="13818"/>
    <lineage>
        <taxon>Eukaryota</taxon>
        <taxon>Viridiplantae</taxon>
        <taxon>Streptophyta</taxon>
        <taxon>Embryophyta</taxon>
        <taxon>Tracheophyta</taxon>
        <taxon>Polypodiopsida</taxon>
        <taxon>Polypodiidae</taxon>
        <taxon>Polypodiales</taxon>
        <taxon>Pteridineae</taxon>
        <taxon>Pteridaceae</taxon>
        <taxon>Vittarioideae</taxon>
        <taxon>Adiantum</taxon>
    </lineage>
</organism>
<keyword evidence="3" id="KW-1185">Reference proteome</keyword>
<evidence type="ECO:0000313" key="2">
    <source>
        <dbReference type="EMBL" id="KAI5064838.1"/>
    </source>
</evidence>
<reference evidence="2" key="1">
    <citation type="submission" date="2021-01" db="EMBL/GenBank/DDBJ databases">
        <title>Adiantum capillus-veneris genome.</title>
        <authorList>
            <person name="Fang Y."/>
            <person name="Liao Q."/>
        </authorList>
    </citation>
    <scope>NUCLEOTIDE SEQUENCE</scope>
    <source>
        <strain evidence="2">H3</strain>
        <tissue evidence="2">Leaf</tissue>
    </source>
</reference>
<accession>A0A9D4Z755</accession>
<protein>
    <submittedName>
        <fullName evidence="2">Uncharacterized protein</fullName>
    </submittedName>
</protein>